<dbReference type="PROSITE" id="PS00583">
    <property type="entry name" value="PFKB_KINASES_1"/>
    <property type="match status" value="1"/>
</dbReference>
<keyword evidence="1" id="KW-0808">Transferase</keyword>
<dbReference type="GO" id="GO:0016773">
    <property type="term" value="F:phosphotransferase activity, alcohol group as acceptor"/>
    <property type="evidence" value="ECO:0007669"/>
    <property type="project" value="InterPro"/>
</dbReference>
<dbReference type="PANTHER" id="PTHR46969:SF1">
    <property type="entry name" value="BIFUNCTIONAL PROTEIN HLDE"/>
    <property type="match status" value="1"/>
</dbReference>
<dbReference type="RefSeq" id="WP_116880391.1">
    <property type="nucleotide sequence ID" value="NZ_QURB01000003.1"/>
</dbReference>
<evidence type="ECO:0000313" key="5">
    <source>
        <dbReference type="Proteomes" id="UP000257127"/>
    </source>
</evidence>
<organism evidence="4 5">
    <name type="scientific">Brumimicrobium aurantiacum</name>
    <dbReference type="NCBI Taxonomy" id="1737063"/>
    <lineage>
        <taxon>Bacteria</taxon>
        <taxon>Pseudomonadati</taxon>
        <taxon>Bacteroidota</taxon>
        <taxon>Flavobacteriia</taxon>
        <taxon>Flavobacteriales</taxon>
        <taxon>Crocinitomicaceae</taxon>
        <taxon>Brumimicrobium</taxon>
    </lineage>
</organism>
<dbReference type="Gene3D" id="3.40.1190.20">
    <property type="match status" value="1"/>
</dbReference>
<evidence type="ECO:0000256" key="2">
    <source>
        <dbReference type="ARBA" id="ARBA00022777"/>
    </source>
</evidence>
<dbReference type="Proteomes" id="UP000257127">
    <property type="component" value="Unassembled WGS sequence"/>
</dbReference>
<dbReference type="GO" id="GO:0033786">
    <property type="term" value="F:heptose-1-phosphate adenylyltransferase activity"/>
    <property type="evidence" value="ECO:0007669"/>
    <property type="project" value="TreeGrafter"/>
</dbReference>
<dbReference type="PANTHER" id="PTHR46969">
    <property type="entry name" value="BIFUNCTIONAL PROTEIN HLDE"/>
    <property type="match status" value="1"/>
</dbReference>
<dbReference type="GO" id="GO:0005829">
    <property type="term" value="C:cytosol"/>
    <property type="evidence" value="ECO:0007669"/>
    <property type="project" value="TreeGrafter"/>
</dbReference>
<proteinExistence type="predicted"/>
<keyword evidence="5" id="KW-1185">Reference proteome</keyword>
<dbReference type="CDD" id="cd01172">
    <property type="entry name" value="RfaE_like"/>
    <property type="match status" value="1"/>
</dbReference>
<reference evidence="4 5" key="1">
    <citation type="submission" date="2018-08" db="EMBL/GenBank/DDBJ databases">
        <title>The draft genome squence of Brumimicrobium sp. N62.</title>
        <authorList>
            <person name="Du Z.-J."/>
            <person name="Luo H.-R."/>
        </authorList>
    </citation>
    <scope>NUCLEOTIDE SEQUENCE [LARGE SCALE GENOMIC DNA]</scope>
    <source>
        <strain evidence="4 5">N62</strain>
    </source>
</reference>
<dbReference type="InterPro" id="IPR011913">
    <property type="entry name" value="RfaE_dom_I"/>
</dbReference>
<dbReference type="AlphaFoldDB" id="A0A3E1EYD0"/>
<sequence length="330" mass="36463">MTLEKLFEEFKTKKIIVLGDVMIDAYLSGKVDRVSPEAPVPIINFSKSEDRLGGAANVALNLISLGANVVMSTVIGKDKEAETMLRLMEDQSISTSGIIRSDERQTTVKTRVIGNHQQLLRIDQEQTDDISTAEEDALLKDLEDLLKSGCDALIFQDYNKGVLTSRLIEEVIKLTKKYKVPTSVDPKQKNFLAYKGVTLFKPNLKELSEGIQQKIDFANDRSQFEYAVKELKSIIHPEIIFTTLSEHGVFIEDENNQYYIPAHKRMISDVSGAGDTVISVATLCLAVGTSIETLASMANLAGGIVCEYRGVVAIDADDLLQEALKIDVKC</sequence>
<name>A0A3E1EYD0_9FLAO</name>
<evidence type="ECO:0000259" key="3">
    <source>
        <dbReference type="Pfam" id="PF00294"/>
    </source>
</evidence>
<comment type="caution">
    <text evidence="4">The sequence shown here is derived from an EMBL/GenBank/DDBJ whole genome shotgun (WGS) entry which is preliminary data.</text>
</comment>
<dbReference type="EMBL" id="QURB01000003">
    <property type="protein sequence ID" value="RFC54556.1"/>
    <property type="molecule type" value="Genomic_DNA"/>
</dbReference>
<accession>A0A3E1EYD0</accession>
<dbReference type="Pfam" id="PF00294">
    <property type="entry name" value="PfkB"/>
    <property type="match status" value="1"/>
</dbReference>
<dbReference type="SUPFAM" id="SSF53613">
    <property type="entry name" value="Ribokinase-like"/>
    <property type="match status" value="1"/>
</dbReference>
<dbReference type="InterPro" id="IPR029056">
    <property type="entry name" value="Ribokinase-like"/>
</dbReference>
<dbReference type="InterPro" id="IPR002173">
    <property type="entry name" value="Carboh/pur_kinase_PfkB_CS"/>
</dbReference>
<gene>
    <name evidence="4" type="ORF">DXU93_06090</name>
</gene>
<dbReference type="GO" id="GO:0033785">
    <property type="term" value="F:heptose 7-phosphate kinase activity"/>
    <property type="evidence" value="ECO:0007669"/>
    <property type="project" value="TreeGrafter"/>
</dbReference>
<evidence type="ECO:0000313" key="4">
    <source>
        <dbReference type="EMBL" id="RFC54556.1"/>
    </source>
</evidence>
<dbReference type="OrthoDB" id="9795543at2"/>
<evidence type="ECO:0000256" key="1">
    <source>
        <dbReference type="ARBA" id="ARBA00022679"/>
    </source>
</evidence>
<feature type="domain" description="Carbohydrate kinase PfkB" evidence="3">
    <location>
        <begin position="13"/>
        <end position="312"/>
    </location>
</feature>
<protein>
    <submittedName>
        <fullName evidence="4">D-glycero-beta-D-manno-heptose-7-phosphate kinase</fullName>
    </submittedName>
</protein>
<keyword evidence="2 4" id="KW-0418">Kinase</keyword>
<dbReference type="InterPro" id="IPR011611">
    <property type="entry name" value="PfkB_dom"/>
</dbReference>